<evidence type="ECO:0000313" key="3">
    <source>
        <dbReference type="EMBL" id="KAG9061010.1"/>
    </source>
</evidence>
<evidence type="ECO:0000256" key="2">
    <source>
        <dbReference type="SAM" id="SignalP"/>
    </source>
</evidence>
<organism evidence="3 4">
    <name type="scientific">Linnemannia hyalina</name>
    <dbReference type="NCBI Taxonomy" id="64524"/>
    <lineage>
        <taxon>Eukaryota</taxon>
        <taxon>Fungi</taxon>
        <taxon>Fungi incertae sedis</taxon>
        <taxon>Mucoromycota</taxon>
        <taxon>Mortierellomycotina</taxon>
        <taxon>Mortierellomycetes</taxon>
        <taxon>Mortierellales</taxon>
        <taxon>Mortierellaceae</taxon>
        <taxon>Linnemannia</taxon>
    </lineage>
</organism>
<feature type="signal peptide" evidence="2">
    <location>
        <begin position="1"/>
        <end position="18"/>
    </location>
</feature>
<name>A0A9P7XGQ4_9FUNG</name>
<keyword evidence="4" id="KW-1185">Reference proteome</keyword>
<feature type="compositionally biased region" description="Low complexity" evidence="1">
    <location>
        <begin position="179"/>
        <end position="210"/>
    </location>
</feature>
<accession>A0A9P7XGQ4</accession>
<gene>
    <name evidence="3" type="ORF">KI688_007840</name>
</gene>
<evidence type="ECO:0000256" key="1">
    <source>
        <dbReference type="SAM" id="MobiDB-lite"/>
    </source>
</evidence>
<feature type="region of interest" description="Disordered" evidence="1">
    <location>
        <begin position="309"/>
        <end position="335"/>
    </location>
</feature>
<protein>
    <submittedName>
        <fullName evidence="3">Uncharacterized protein</fullName>
    </submittedName>
</protein>
<feature type="chain" id="PRO_5040313231" evidence="2">
    <location>
        <begin position="19"/>
        <end position="335"/>
    </location>
</feature>
<evidence type="ECO:0000313" key="4">
    <source>
        <dbReference type="Proteomes" id="UP000707451"/>
    </source>
</evidence>
<keyword evidence="2" id="KW-0732">Signal</keyword>
<feature type="region of interest" description="Disordered" evidence="1">
    <location>
        <begin position="147"/>
        <end position="213"/>
    </location>
</feature>
<sequence>MAVLLVPVIAAQLAMFYGLDDYGFDQDDKDENPALHRPFLLDASFDVRVYFDEFTCVQLEEILEVLQVPPRTKSRDSDRDNVDSLMLALYYLSQRIFHQDEHLGRELVMHDPVFFLERWPGPSCRYINRLEYRPYIAQWRWTAPNYASSGEETSSDESYQGDYDDDDLDSTFDDDLKNDINNSTSDTKNSASNTTTAPATPTTAPATSTTHQAVRERWAAHRFPQLGRQQTPLSHLNEDWGLHSKEHTLRFARGFIRCQHQSLVLLHITKWIISVPKMNMLIRNCSRLKQLFLRSVEIVPVNSDFNTAAFPDLQDEEREEEMETEQVEEGQVDEE</sequence>
<comment type="caution">
    <text evidence="3">The sequence shown here is derived from an EMBL/GenBank/DDBJ whole genome shotgun (WGS) entry which is preliminary data.</text>
</comment>
<dbReference type="Proteomes" id="UP000707451">
    <property type="component" value="Unassembled WGS sequence"/>
</dbReference>
<reference evidence="3" key="1">
    <citation type="submission" date="2021-06" db="EMBL/GenBank/DDBJ databases">
        <title>Genome Sequence of Mortierella hyaline Strain SCG-10, a Cold-Adapted, Nitrate-Reducing Fungus Isolated from Soil in Minnesota, USA.</title>
        <authorList>
            <person name="Aldossari N."/>
        </authorList>
    </citation>
    <scope>NUCLEOTIDE SEQUENCE</scope>
    <source>
        <strain evidence="3">SCG-10</strain>
    </source>
</reference>
<feature type="compositionally biased region" description="Acidic residues" evidence="1">
    <location>
        <begin position="313"/>
        <end position="335"/>
    </location>
</feature>
<proteinExistence type="predicted"/>
<dbReference type="OrthoDB" id="2283549at2759"/>
<feature type="compositionally biased region" description="Acidic residues" evidence="1">
    <location>
        <begin position="162"/>
        <end position="173"/>
    </location>
</feature>
<dbReference type="AlphaFoldDB" id="A0A9P7XGQ4"/>
<dbReference type="EMBL" id="JAHRHY010000027">
    <property type="protein sequence ID" value="KAG9061010.1"/>
    <property type="molecule type" value="Genomic_DNA"/>
</dbReference>